<accession>A0A4R6FJV1</accession>
<dbReference type="AlphaFoldDB" id="A0A4R6FJV1"/>
<name>A0A4R6FJV1_9SPHN</name>
<gene>
    <name evidence="1" type="ORF">EV664_107151</name>
</gene>
<protein>
    <submittedName>
        <fullName evidence="1">Uncharacterized protein</fullName>
    </submittedName>
</protein>
<proteinExistence type="predicted"/>
<reference evidence="1 2" key="1">
    <citation type="submission" date="2019-03" db="EMBL/GenBank/DDBJ databases">
        <title>Genomic Encyclopedia of Type Strains, Phase IV (KMG-IV): sequencing the most valuable type-strain genomes for metagenomic binning, comparative biology and taxonomic classification.</title>
        <authorList>
            <person name="Goeker M."/>
        </authorList>
    </citation>
    <scope>NUCLEOTIDE SEQUENCE [LARGE SCALE GENOMIC DNA]</scope>
    <source>
        <strain evidence="1 2">DSM 25059</strain>
    </source>
</reference>
<organism evidence="1 2">
    <name type="scientific">Stakelama pacifica</name>
    <dbReference type="NCBI Taxonomy" id="517720"/>
    <lineage>
        <taxon>Bacteria</taxon>
        <taxon>Pseudomonadati</taxon>
        <taxon>Pseudomonadota</taxon>
        <taxon>Alphaproteobacteria</taxon>
        <taxon>Sphingomonadales</taxon>
        <taxon>Sphingomonadaceae</taxon>
        <taxon>Stakelama</taxon>
    </lineage>
</organism>
<dbReference type="Proteomes" id="UP000295493">
    <property type="component" value="Unassembled WGS sequence"/>
</dbReference>
<sequence>MSRSGHCDEHVAESGRGSVGLCFRKRRLVSIFPALIVKAYLMAPNRTRPIKIKWLDTEGVKPRSLVGSVAIGRLPNLAYPSTSSAALPARTERLNQPIGVPSAGFSRMLKHAAICSHRSQGAGETTAVVTRSIVLATPTRIVDARHSAPPLARRVCDNGMRPGITASITRLVPRINAVETEIAAIRFDVERRNGAGLIGHEPTP</sequence>
<keyword evidence="2" id="KW-1185">Reference proteome</keyword>
<dbReference type="EMBL" id="SNWD01000007">
    <property type="protein sequence ID" value="TDN81749.1"/>
    <property type="molecule type" value="Genomic_DNA"/>
</dbReference>
<evidence type="ECO:0000313" key="1">
    <source>
        <dbReference type="EMBL" id="TDN81749.1"/>
    </source>
</evidence>
<evidence type="ECO:0000313" key="2">
    <source>
        <dbReference type="Proteomes" id="UP000295493"/>
    </source>
</evidence>
<comment type="caution">
    <text evidence="1">The sequence shown here is derived from an EMBL/GenBank/DDBJ whole genome shotgun (WGS) entry which is preliminary data.</text>
</comment>